<evidence type="ECO:0000313" key="6">
    <source>
        <dbReference type="Proteomes" id="UP000237000"/>
    </source>
</evidence>
<comment type="similarity">
    <text evidence="3">Belongs to the iron/ascorbate-dependent oxidoreductase family.</text>
</comment>
<dbReference type="OrthoDB" id="288590at2759"/>
<keyword evidence="6" id="KW-1185">Reference proteome</keyword>
<dbReference type="InterPro" id="IPR027443">
    <property type="entry name" value="IPNS-like_sf"/>
</dbReference>
<dbReference type="GO" id="GO:0016491">
    <property type="term" value="F:oxidoreductase activity"/>
    <property type="evidence" value="ECO:0007669"/>
    <property type="project" value="UniProtKB-KW"/>
</dbReference>
<keyword evidence="2 3" id="KW-0408">Iron</keyword>
<evidence type="ECO:0000259" key="4">
    <source>
        <dbReference type="PROSITE" id="PS51471"/>
    </source>
</evidence>
<dbReference type="Pfam" id="PF03171">
    <property type="entry name" value="2OG-FeII_Oxy"/>
    <property type="match status" value="1"/>
</dbReference>
<dbReference type="PROSITE" id="PS51471">
    <property type="entry name" value="FE2OG_OXY"/>
    <property type="match status" value="1"/>
</dbReference>
<proteinExistence type="inferred from homology"/>
<dbReference type="PRINTS" id="PR00682">
    <property type="entry name" value="IPNSYNTHASE"/>
</dbReference>
<gene>
    <name evidence="5" type="ORF">TorRG33x02_202730</name>
</gene>
<dbReference type="InParanoid" id="A0A2P5EEK3"/>
<dbReference type="Pfam" id="PF14226">
    <property type="entry name" value="DIOX_N"/>
    <property type="match status" value="1"/>
</dbReference>
<comment type="caution">
    <text evidence="5">The sequence shown here is derived from an EMBL/GenBank/DDBJ whole genome shotgun (WGS) entry which is preliminary data.</text>
</comment>
<reference evidence="6" key="1">
    <citation type="submission" date="2016-06" db="EMBL/GenBank/DDBJ databases">
        <title>Parallel loss of symbiosis genes in relatives of nitrogen-fixing non-legume Parasponia.</title>
        <authorList>
            <person name="Van Velzen R."/>
            <person name="Holmer R."/>
            <person name="Bu F."/>
            <person name="Rutten L."/>
            <person name="Van Zeijl A."/>
            <person name="Liu W."/>
            <person name="Santuari L."/>
            <person name="Cao Q."/>
            <person name="Sharma T."/>
            <person name="Shen D."/>
            <person name="Roswanjaya Y."/>
            <person name="Wardhani T."/>
            <person name="Kalhor M.S."/>
            <person name="Jansen J."/>
            <person name="Van den Hoogen J."/>
            <person name="Gungor B."/>
            <person name="Hartog M."/>
            <person name="Hontelez J."/>
            <person name="Verver J."/>
            <person name="Yang W.-C."/>
            <person name="Schijlen E."/>
            <person name="Repin R."/>
            <person name="Schilthuizen M."/>
            <person name="Schranz E."/>
            <person name="Heidstra R."/>
            <person name="Miyata K."/>
            <person name="Fedorova E."/>
            <person name="Kohlen W."/>
            <person name="Bisseling T."/>
            <person name="Smit S."/>
            <person name="Geurts R."/>
        </authorList>
    </citation>
    <scope>NUCLEOTIDE SEQUENCE [LARGE SCALE GENOMIC DNA]</scope>
    <source>
        <strain evidence="6">cv. RG33-2</strain>
    </source>
</reference>
<dbReference type="EMBL" id="JXTC01000170">
    <property type="protein sequence ID" value="PON83979.1"/>
    <property type="molecule type" value="Genomic_DNA"/>
</dbReference>
<keyword evidence="1 3" id="KW-0479">Metal-binding</keyword>
<dbReference type="SUPFAM" id="SSF51197">
    <property type="entry name" value="Clavaminate synthase-like"/>
    <property type="match status" value="1"/>
</dbReference>
<dbReference type="AlphaFoldDB" id="A0A2P5EEK3"/>
<name>A0A2P5EEK3_TREOI</name>
<dbReference type="InterPro" id="IPR005123">
    <property type="entry name" value="Oxoglu/Fe-dep_dioxygenase_dom"/>
</dbReference>
<dbReference type="PANTHER" id="PTHR47990">
    <property type="entry name" value="2-OXOGLUTARATE (2OG) AND FE(II)-DEPENDENT OXYGENASE SUPERFAMILY PROTEIN-RELATED"/>
    <property type="match status" value="1"/>
</dbReference>
<accession>A0A2P5EEK3</accession>
<dbReference type="Gene3D" id="2.60.120.330">
    <property type="entry name" value="B-lactam Antibiotic, Isopenicillin N Synthase, Chain"/>
    <property type="match status" value="1"/>
</dbReference>
<sequence length="331" mass="37486">MMAETEQPAPTCTIAEGTVPTIDLRDPDEEKVTRSITEASREWGFFQVVNHGIPTQVIKRLQAVGTDFFQLPQDEKQVYAKAKAKAKPLIDANSIEGYATNLQLMLGMKSSSSWGDHLFHRIWPPSRINYHFWPKNPPSYREVNEEYSKYVREVADKVFKSLSLGLGLGLEENALKEAVGGEEVEYLLKINYYPPCPHPDLAFGVPPHTDLSALTILVPNDVPGLQVFKNDNWIDVPYIPNALVIHIGDQIEVASNGFYKAVLHRTRVNKERARLSWPVFLEPPPEFVVGPIPQLLNQDIINNHPPKYKSEKFKDYAYCKLNSKLPQGHET</sequence>
<dbReference type="InterPro" id="IPR044861">
    <property type="entry name" value="IPNS-like_FE2OG_OXY"/>
</dbReference>
<dbReference type="InterPro" id="IPR050231">
    <property type="entry name" value="Iron_ascorbate_oxido_reductase"/>
</dbReference>
<dbReference type="STRING" id="63057.A0A2P5EEK3"/>
<evidence type="ECO:0000256" key="2">
    <source>
        <dbReference type="ARBA" id="ARBA00023004"/>
    </source>
</evidence>
<dbReference type="GO" id="GO:0046872">
    <property type="term" value="F:metal ion binding"/>
    <property type="evidence" value="ECO:0007669"/>
    <property type="project" value="UniProtKB-KW"/>
</dbReference>
<evidence type="ECO:0000256" key="1">
    <source>
        <dbReference type="ARBA" id="ARBA00022723"/>
    </source>
</evidence>
<feature type="domain" description="Fe2OG dioxygenase" evidence="4">
    <location>
        <begin position="183"/>
        <end position="283"/>
    </location>
</feature>
<organism evidence="5 6">
    <name type="scientific">Trema orientale</name>
    <name type="common">Charcoal tree</name>
    <name type="synonym">Celtis orientalis</name>
    <dbReference type="NCBI Taxonomy" id="63057"/>
    <lineage>
        <taxon>Eukaryota</taxon>
        <taxon>Viridiplantae</taxon>
        <taxon>Streptophyta</taxon>
        <taxon>Embryophyta</taxon>
        <taxon>Tracheophyta</taxon>
        <taxon>Spermatophyta</taxon>
        <taxon>Magnoliopsida</taxon>
        <taxon>eudicotyledons</taxon>
        <taxon>Gunneridae</taxon>
        <taxon>Pentapetalae</taxon>
        <taxon>rosids</taxon>
        <taxon>fabids</taxon>
        <taxon>Rosales</taxon>
        <taxon>Cannabaceae</taxon>
        <taxon>Trema</taxon>
    </lineage>
</organism>
<protein>
    <submittedName>
        <fullName evidence="5">Isopenicillin N synthase</fullName>
    </submittedName>
</protein>
<dbReference type="Proteomes" id="UP000237000">
    <property type="component" value="Unassembled WGS sequence"/>
</dbReference>
<evidence type="ECO:0000313" key="5">
    <source>
        <dbReference type="EMBL" id="PON83979.1"/>
    </source>
</evidence>
<dbReference type="InterPro" id="IPR026992">
    <property type="entry name" value="DIOX_N"/>
</dbReference>
<keyword evidence="3" id="KW-0560">Oxidoreductase</keyword>
<evidence type="ECO:0000256" key="3">
    <source>
        <dbReference type="RuleBase" id="RU003682"/>
    </source>
</evidence>